<proteinExistence type="predicted"/>
<dbReference type="Proteomes" id="UP000826656">
    <property type="component" value="Unassembled WGS sequence"/>
</dbReference>
<feature type="region of interest" description="Disordered" evidence="1">
    <location>
        <begin position="42"/>
        <end position="72"/>
    </location>
</feature>
<keyword evidence="3" id="KW-1185">Reference proteome</keyword>
<evidence type="ECO:0000256" key="1">
    <source>
        <dbReference type="SAM" id="MobiDB-lite"/>
    </source>
</evidence>
<organism evidence="2 3">
    <name type="scientific">Solanum tuberosum</name>
    <name type="common">Potato</name>
    <dbReference type="NCBI Taxonomy" id="4113"/>
    <lineage>
        <taxon>Eukaryota</taxon>
        <taxon>Viridiplantae</taxon>
        <taxon>Streptophyta</taxon>
        <taxon>Embryophyta</taxon>
        <taxon>Tracheophyta</taxon>
        <taxon>Spermatophyta</taxon>
        <taxon>Magnoliopsida</taxon>
        <taxon>eudicotyledons</taxon>
        <taxon>Gunneridae</taxon>
        <taxon>Pentapetalae</taxon>
        <taxon>asterids</taxon>
        <taxon>lamiids</taxon>
        <taxon>Solanales</taxon>
        <taxon>Solanaceae</taxon>
        <taxon>Solanoideae</taxon>
        <taxon>Solaneae</taxon>
        <taxon>Solanum</taxon>
    </lineage>
</organism>
<sequence length="72" mass="7935">MLIAWSSLAGAVEGETEQRTFADWRDEREAAICLAVLGGEKRREGARREEMRRGGRREESGGRRATGGGWAA</sequence>
<evidence type="ECO:0000313" key="2">
    <source>
        <dbReference type="EMBL" id="KAH0757704.1"/>
    </source>
</evidence>
<dbReference type="EMBL" id="JAIVGD010000015">
    <property type="protein sequence ID" value="KAH0757704.1"/>
    <property type="molecule type" value="Genomic_DNA"/>
</dbReference>
<accession>A0ABQ7V2E4</accession>
<protein>
    <submittedName>
        <fullName evidence="2">Uncharacterized protein</fullName>
    </submittedName>
</protein>
<feature type="compositionally biased region" description="Basic and acidic residues" evidence="1">
    <location>
        <begin position="42"/>
        <end position="62"/>
    </location>
</feature>
<comment type="caution">
    <text evidence="2">The sequence shown here is derived from an EMBL/GenBank/DDBJ whole genome shotgun (WGS) entry which is preliminary data.</text>
</comment>
<name>A0ABQ7V2E4_SOLTU</name>
<evidence type="ECO:0000313" key="3">
    <source>
        <dbReference type="Proteomes" id="UP000826656"/>
    </source>
</evidence>
<gene>
    <name evidence="2" type="ORF">KY290_021197</name>
</gene>
<reference evidence="2 3" key="1">
    <citation type="journal article" date="2021" name="bioRxiv">
        <title>Chromosome-scale and haplotype-resolved genome assembly of a tetraploid potato cultivar.</title>
        <authorList>
            <person name="Sun H."/>
            <person name="Jiao W.-B."/>
            <person name="Krause K."/>
            <person name="Campoy J.A."/>
            <person name="Goel M."/>
            <person name="Folz-Donahue K."/>
            <person name="Kukat C."/>
            <person name="Huettel B."/>
            <person name="Schneeberger K."/>
        </authorList>
    </citation>
    <scope>NUCLEOTIDE SEQUENCE [LARGE SCALE GENOMIC DNA]</scope>
    <source>
        <strain evidence="2">SolTubOtavaFocal</strain>
        <tissue evidence="2">Leaves</tissue>
    </source>
</reference>